<gene>
    <name evidence="4" type="ORF">C2E21_2292</name>
</gene>
<dbReference type="InterPro" id="IPR003719">
    <property type="entry name" value="Phenazine_PhzF-like"/>
</dbReference>
<evidence type="ECO:0000313" key="5">
    <source>
        <dbReference type="Proteomes" id="UP000239899"/>
    </source>
</evidence>
<dbReference type="NCBIfam" id="TIGR00654">
    <property type="entry name" value="PhzF_family"/>
    <property type="match status" value="1"/>
</dbReference>
<name>A0A2P6TXY4_CHLSO</name>
<sequence length="313" mass="32765">MTSSARSLQFYQIDAFTAAAFGGNPAAVVLLPPSALPLSDDTRQKIAAEMNLSETAYLETTDGSSDFSTCTRFRLRWFTPAIEVPLCGHATLASAAALFFGQRNPARQLAFDTLSGELVVKRQAAGAGDGGEGGAAAELLSMDLPLIQATAEAVPPGMDAVVQASVGDLPLDALLYDSQLRYLLIVLRDEGPATREAFLSLQPNNAQLGAAHTGGQLVGVIVSMAGDGSPHDFLSRFFAPWAGIEEDPATGSAHAVLGPYWAQRLGKQRMAARQCSKRGAELLVEVRAEEGRVVVSGSAVTVLQGQLLLPAGA</sequence>
<feature type="active site" evidence="3">
    <location>
        <position position="54"/>
    </location>
</feature>
<dbReference type="EMBL" id="LHPG02000004">
    <property type="protein sequence ID" value="PRW58925.1"/>
    <property type="molecule type" value="Genomic_DNA"/>
</dbReference>
<evidence type="ECO:0000256" key="1">
    <source>
        <dbReference type="ARBA" id="ARBA00008270"/>
    </source>
</evidence>
<evidence type="ECO:0000256" key="3">
    <source>
        <dbReference type="PIRSR" id="PIRSR016184-1"/>
    </source>
</evidence>
<dbReference type="PIRSF" id="PIRSF016184">
    <property type="entry name" value="PhzC_PhzF"/>
    <property type="match status" value="1"/>
</dbReference>
<accession>A0A2P6TXY4</accession>
<proteinExistence type="inferred from homology"/>
<evidence type="ECO:0000256" key="2">
    <source>
        <dbReference type="ARBA" id="ARBA00023235"/>
    </source>
</evidence>
<keyword evidence="5" id="KW-1185">Reference proteome</keyword>
<comment type="caution">
    <text evidence="4">The sequence shown here is derived from an EMBL/GenBank/DDBJ whole genome shotgun (WGS) entry which is preliminary data.</text>
</comment>
<keyword evidence="2" id="KW-0413">Isomerase</keyword>
<dbReference type="SUPFAM" id="SSF54506">
    <property type="entry name" value="Diaminopimelate epimerase-like"/>
    <property type="match status" value="1"/>
</dbReference>
<reference evidence="4 5" key="1">
    <citation type="journal article" date="2018" name="Plant J.">
        <title>Genome sequences of Chlorella sorokiniana UTEX 1602 and Micractinium conductrix SAG 241.80: implications to maltose excretion by a green alga.</title>
        <authorList>
            <person name="Arriola M.B."/>
            <person name="Velmurugan N."/>
            <person name="Zhang Y."/>
            <person name="Plunkett M.H."/>
            <person name="Hondzo H."/>
            <person name="Barney B.M."/>
        </authorList>
    </citation>
    <scope>NUCLEOTIDE SEQUENCE [LARGE SCALE GENOMIC DNA]</scope>
    <source>
        <strain evidence="5">UTEX 1602</strain>
    </source>
</reference>
<dbReference type="Proteomes" id="UP000239899">
    <property type="component" value="Unassembled WGS sequence"/>
</dbReference>
<dbReference type="OrthoDB" id="75169at2759"/>
<dbReference type="GO" id="GO:0005737">
    <property type="term" value="C:cytoplasm"/>
    <property type="evidence" value="ECO:0007669"/>
    <property type="project" value="TreeGrafter"/>
</dbReference>
<organism evidence="4 5">
    <name type="scientific">Chlorella sorokiniana</name>
    <name type="common">Freshwater green alga</name>
    <dbReference type="NCBI Taxonomy" id="3076"/>
    <lineage>
        <taxon>Eukaryota</taxon>
        <taxon>Viridiplantae</taxon>
        <taxon>Chlorophyta</taxon>
        <taxon>core chlorophytes</taxon>
        <taxon>Trebouxiophyceae</taxon>
        <taxon>Chlorellales</taxon>
        <taxon>Chlorellaceae</taxon>
        <taxon>Chlorella clade</taxon>
        <taxon>Chlorella</taxon>
    </lineage>
</organism>
<dbReference type="PANTHER" id="PTHR13774:SF17">
    <property type="entry name" value="PHENAZINE BIOSYNTHESIS-LIKE DOMAIN-CONTAINING PROTEIN"/>
    <property type="match status" value="1"/>
</dbReference>
<dbReference type="GO" id="GO:0016853">
    <property type="term" value="F:isomerase activity"/>
    <property type="evidence" value="ECO:0007669"/>
    <property type="project" value="UniProtKB-KW"/>
</dbReference>
<protein>
    <submittedName>
        <fullName evidence="4">Phenazine biosynthesis-like domain-containing</fullName>
    </submittedName>
</protein>
<comment type="similarity">
    <text evidence="1">Belongs to the PhzF family.</text>
</comment>
<dbReference type="AlphaFoldDB" id="A0A2P6TXY4"/>
<dbReference type="STRING" id="3076.A0A2P6TXY4"/>
<dbReference type="Pfam" id="PF02567">
    <property type="entry name" value="PhzC-PhzF"/>
    <property type="match status" value="1"/>
</dbReference>
<evidence type="ECO:0000313" key="4">
    <source>
        <dbReference type="EMBL" id="PRW58925.1"/>
    </source>
</evidence>
<dbReference type="Gene3D" id="3.10.310.10">
    <property type="entry name" value="Diaminopimelate Epimerase, Chain A, domain 1"/>
    <property type="match status" value="2"/>
</dbReference>
<dbReference type="PANTHER" id="PTHR13774">
    <property type="entry name" value="PHENAZINE BIOSYNTHESIS PROTEIN"/>
    <property type="match status" value="1"/>
</dbReference>